<name>A0A7J7NNK6_9MAGN</name>
<keyword evidence="4" id="KW-1185">Reference proteome</keyword>
<dbReference type="GO" id="GO:0099402">
    <property type="term" value="P:plant organ development"/>
    <property type="evidence" value="ECO:0007669"/>
    <property type="project" value="UniProtKB-ARBA"/>
</dbReference>
<protein>
    <recommendedName>
        <fullName evidence="5">Chlororespiratory reduction 4</fullName>
    </recommendedName>
</protein>
<sequence length="654" mass="74702">MFSRVRYPSLANLTVCLITSQPNSSTINAGIYEWNSTITRLFKHGDIENARRLFDEMPKRNTVTWNCMISGYVQNWRIAEAHRLFDVMVDRNIVSWTALLSGYAKCGRLEEAKNLFDSMPERNVVCWNSMISGYVSNGRIEEARELFNEMPVRNSISWAVMIDGYFRQELVSEAQVLFDQSYRPTIHVYNAMLSGYVEAGYFDDACKLFNRMSQQDRDVASWTTMITCNSRSGQIERARELFDEMPKRDMIAWTSMIYGYLNNGNIKDARILFDNMPHRDIVAWNSIIAGYVQNGMMENALQLFMQMPKHDIVSWNSILQGYAEQGDTVNAGKWFREMPRRDETSWNIMISGCRNEEALVLYSMITRDGLKPNQITYTSVISECGALAVLHFGRSVHLCVIKTGYDHDSMVVSSLITMYSKCGLIVDAALVFERMVRRDTVAWNAMIVAQAYHGYAFEAVDLYSSMVQFGFKPNHITFLGLLTACAHKGLVDKGWEFFTSMENDWLLIPEPGHYTCMVDMLGRAGLLIQAYEFIKQIQVDLPMYTWETLLSACRVHGNIKLGELVAKEILNTQPTNGGMYVLLSNIYAAKGMWKDVGGIRSLMKRHAAKKEPGCSWTEIKGNMYTFVYGDRSHPQTEGICRELEILSVMVEEIG</sequence>
<dbReference type="Gene3D" id="1.25.40.10">
    <property type="entry name" value="Tetratricopeptide repeat domain"/>
    <property type="match status" value="6"/>
</dbReference>
<dbReference type="FunFam" id="1.25.40.10:FF:000158">
    <property type="entry name" value="pentatricopeptide repeat-containing protein At2g33680"/>
    <property type="match status" value="1"/>
</dbReference>
<dbReference type="Pfam" id="PF20431">
    <property type="entry name" value="E_motif"/>
    <property type="match status" value="1"/>
</dbReference>
<evidence type="ECO:0000313" key="4">
    <source>
        <dbReference type="Proteomes" id="UP000541444"/>
    </source>
</evidence>
<dbReference type="GO" id="GO:0009451">
    <property type="term" value="P:RNA modification"/>
    <property type="evidence" value="ECO:0007669"/>
    <property type="project" value="InterPro"/>
</dbReference>
<reference evidence="3 4" key="1">
    <citation type="journal article" date="2020" name="IScience">
        <title>Genome Sequencing of the Endangered Kingdonia uniflora (Circaeasteraceae, Ranunculales) Reveals Potential Mechanisms of Evolutionary Specialization.</title>
        <authorList>
            <person name="Sun Y."/>
            <person name="Deng T."/>
            <person name="Zhang A."/>
            <person name="Moore M.J."/>
            <person name="Landis J.B."/>
            <person name="Lin N."/>
            <person name="Zhang H."/>
            <person name="Zhang X."/>
            <person name="Huang J."/>
            <person name="Zhang X."/>
            <person name="Sun H."/>
            <person name="Wang H."/>
        </authorList>
    </citation>
    <scope>NUCLEOTIDE SEQUENCE [LARGE SCALE GENOMIC DNA]</scope>
    <source>
        <strain evidence="3">TB1705</strain>
        <tissue evidence="3">Leaf</tissue>
    </source>
</reference>
<evidence type="ECO:0000256" key="1">
    <source>
        <dbReference type="ARBA" id="ARBA00022737"/>
    </source>
</evidence>
<dbReference type="InterPro" id="IPR002885">
    <property type="entry name" value="PPR_rpt"/>
</dbReference>
<evidence type="ECO:0000313" key="3">
    <source>
        <dbReference type="EMBL" id="KAF6168769.1"/>
    </source>
</evidence>
<dbReference type="SUPFAM" id="SSF48452">
    <property type="entry name" value="TPR-like"/>
    <property type="match status" value="1"/>
</dbReference>
<dbReference type="Pfam" id="PF13041">
    <property type="entry name" value="PPR_2"/>
    <property type="match status" value="3"/>
</dbReference>
<feature type="repeat" description="PPR" evidence="2">
    <location>
        <begin position="439"/>
        <end position="473"/>
    </location>
</feature>
<comment type="caution">
    <text evidence="3">The sequence shown here is derived from an EMBL/GenBank/DDBJ whole genome shotgun (WGS) entry which is preliminary data.</text>
</comment>
<evidence type="ECO:0008006" key="5">
    <source>
        <dbReference type="Google" id="ProtNLM"/>
    </source>
</evidence>
<feature type="repeat" description="PPR" evidence="2">
    <location>
        <begin position="92"/>
        <end position="126"/>
    </location>
</feature>
<dbReference type="NCBIfam" id="TIGR00756">
    <property type="entry name" value="PPR"/>
    <property type="match status" value="9"/>
</dbReference>
<dbReference type="PROSITE" id="PS51375">
    <property type="entry name" value="PPR"/>
    <property type="match status" value="8"/>
</dbReference>
<feature type="repeat" description="PPR" evidence="2">
    <location>
        <begin position="30"/>
        <end position="60"/>
    </location>
</feature>
<dbReference type="FunFam" id="1.25.40.10:FF:000125">
    <property type="entry name" value="Pentatricopeptide repeat-containing protein"/>
    <property type="match status" value="2"/>
</dbReference>
<evidence type="ECO:0000256" key="2">
    <source>
        <dbReference type="PROSITE-ProRule" id="PRU00708"/>
    </source>
</evidence>
<organism evidence="3 4">
    <name type="scientific">Kingdonia uniflora</name>
    <dbReference type="NCBI Taxonomy" id="39325"/>
    <lineage>
        <taxon>Eukaryota</taxon>
        <taxon>Viridiplantae</taxon>
        <taxon>Streptophyta</taxon>
        <taxon>Embryophyta</taxon>
        <taxon>Tracheophyta</taxon>
        <taxon>Spermatophyta</taxon>
        <taxon>Magnoliopsida</taxon>
        <taxon>Ranunculales</taxon>
        <taxon>Circaeasteraceae</taxon>
        <taxon>Kingdonia</taxon>
    </lineage>
</organism>
<feature type="repeat" description="PPR" evidence="2">
    <location>
        <begin position="218"/>
        <end position="252"/>
    </location>
</feature>
<accession>A0A7J7NNK6</accession>
<feature type="repeat" description="PPR" evidence="2">
    <location>
        <begin position="61"/>
        <end position="91"/>
    </location>
</feature>
<gene>
    <name evidence="3" type="ORF">GIB67_012167</name>
</gene>
<dbReference type="InterPro" id="IPR046848">
    <property type="entry name" value="E_motif"/>
</dbReference>
<dbReference type="PANTHER" id="PTHR47926">
    <property type="entry name" value="PENTATRICOPEPTIDE REPEAT-CONTAINING PROTEIN"/>
    <property type="match status" value="1"/>
</dbReference>
<dbReference type="InterPro" id="IPR011990">
    <property type="entry name" value="TPR-like_helical_dom_sf"/>
</dbReference>
<keyword evidence="1" id="KW-0677">Repeat</keyword>
<dbReference type="OrthoDB" id="185373at2759"/>
<proteinExistence type="predicted"/>
<dbReference type="PANTHER" id="PTHR47926:SF452">
    <property type="entry name" value="PENTATRICOPEPTIDE REPEAT-CONTAINING PROTEIN"/>
    <property type="match status" value="1"/>
</dbReference>
<feature type="repeat" description="PPR" evidence="2">
    <location>
        <begin position="127"/>
        <end position="157"/>
    </location>
</feature>
<dbReference type="GO" id="GO:0003723">
    <property type="term" value="F:RNA binding"/>
    <property type="evidence" value="ECO:0007669"/>
    <property type="project" value="InterPro"/>
</dbReference>
<feature type="repeat" description="PPR" evidence="2">
    <location>
        <begin position="280"/>
        <end position="314"/>
    </location>
</feature>
<dbReference type="AlphaFoldDB" id="A0A7J7NNK6"/>
<feature type="repeat" description="PPR" evidence="2">
    <location>
        <begin position="185"/>
        <end position="215"/>
    </location>
</feature>
<dbReference type="InterPro" id="IPR046960">
    <property type="entry name" value="PPR_At4g14850-like_plant"/>
</dbReference>
<dbReference type="Proteomes" id="UP000541444">
    <property type="component" value="Unassembled WGS sequence"/>
</dbReference>
<dbReference type="EMBL" id="JACGCM010000679">
    <property type="protein sequence ID" value="KAF6168769.1"/>
    <property type="molecule type" value="Genomic_DNA"/>
</dbReference>
<dbReference type="Pfam" id="PF01535">
    <property type="entry name" value="PPR"/>
    <property type="match status" value="7"/>
</dbReference>